<evidence type="ECO:0000256" key="3">
    <source>
        <dbReference type="ARBA" id="ARBA00021764"/>
    </source>
</evidence>
<dbReference type="InterPro" id="IPR020542">
    <property type="entry name" value="Asp_carbamoyltrfase_reg_C"/>
</dbReference>
<evidence type="ECO:0000259" key="8">
    <source>
        <dbReference type="Pfam" id="PF01948"/>
    </source>
</evidence>
<evidence type="ECO:0000256" key="6">
    <source>
        <dbReference type="ARBA" id="ARBA00022975"/>
    </source>
</evidence>
<feature type="binding site" evidence="7">
    <location>
        <position position="111"/>
    </location>
    <ligand>
        <name>Zn(2+)</name>
        <dbReference type="ChEBI" id="CHEBI:29105"/>
    </ligand>
</feature>
<dbReference type="NCBIfam" id="TIGR00240">
    <property type="entry name" value="ATCase_reg"/>
    <property type="match status" value="1"/>
</dbReference>
<dbReference type="Gene3D" id="3.30.70.140">
    <property type="entry name" value="Aspartate carbamoyltransferase regulatory subunit, N-terminal domain"/>
    <property type="match status" value="1"/>
</dbReference>
<dbReference type="InterPro" id="IPR036792">
    <property type="entry name" value="Asp_carbatrfase_reg_C_sf"/>
</dbReference>
<dbReference type="PANTHER" id="PTHR35805">
    <property type="entry name" value="ASPARTATE CARBAMOYLTRANSFERASE REGULATORY CHAIN"/>
    <property type="match status" value="1"/>
</dbReference>
<dbReference type="HAMAP" id="MF_00002">
    <property type="entry name" value="Asp_carb_tr_reg"/>
    <property type="match status" value="1"/>
</dbReference>
<feature type="binding site" evidence="7">
    <location>
        <position position="136"/>
    </location>
    <ligand>
        <name>Zn(2+)</name>
        <dbReference type="ChEBI" id="CHEBI:29105"/>
    </ligand>
</feature>
<dbReference type="InterPro" id="IPR020545">
    <property type="entry name" value="Asp_carbamoyltransf_reg_N"/>
</dbReference>
<dbReference type="Pfam" id="PF02748">
    <property type="entry name" value="PyrI_C"/>
    <property type="match status" value="1"/>
</dbReference>
<protein>
    <recommendedName>
        <fullName evidence="3 7">Aspartate carbamoyltransferase regulatory chain</fullName>
    </recommendedName>
</protein>
<comment type="similarity">
    <text evidence="2 7">Belongs to the PyrI family.</text>
</comment>
<dbReference type="InterPro" id="IPR002801">
    <property type="entry name" value="Asp_carbamoylTrfase_reg"/>
</dbReference>
<comment type="caution">
    <text evidence="10">The sequence shown here is derived from an EMBL/GenBank/DDBJ whole genome shotgun (WGS) entry which is preliminary data.</text>
</comment>
<feature type="binding site" evidence="7">
    <location>
        <position position="139"/>
    </location>
    <ligand>
        <name>Zn(2+)</name>
        <dbReference type="ChEBI" id="CHEBI:29105"/>
    </ligand>
</feature>
<dbReference type="RefSeq" id="WP_148679978.1">
    <property type="nucleotide sequence ID" value="NZ_DUJS01000004.1"/>
</dbReference>
<dbReference type="GO" id="GO:0009347">
    <property type="term" value="C:aspartate carbamoyltransferase complex"/>
    <property type="evidence" value="ECO:0007669"/>
    <property type="project" value="InterPro"/>
</dbReference>
<keyword evidence="10" id="KW-0808">Transferase</keyword>
<dbReference type="EMBL" id="DUJS01000004">
    <property type="protein sequence ID" value="HII70950.1"/>
    <property type="molecule type" value="Genomic_DNA"/>
</dbReference>
<proteinExistence type="inferred from homology"/>
<feature type="binding site" evidence="7">
    <location>
        <position position="106"/>
    </location>
    <ligand>
        <name>Zn(2+)</name>
        <dbReference type="ChEBI" id="CHEBI:29105"/>
    </ligand>
</feature>
<dbReference type="PANTHER" id="PTHR35805:SF1">
    <property type="entry name" value="ASPARTATE CARBAMOYLTRANSFERASE REGULATORY CHAIN"/>
    <property type="match status" value="1"/>
</dbReference>
<dbReference type="SUPFAM" id="SSF54893">
    <property type="entry name" value="Aspartate carbamoyltransferase, Regulatory-chain, N-terminal domain"/>
    <property type="match status" value="1"/>
</dbReference>
<dbReference type="AlphaFoldDB" id="A0A832T2J4"/>
<dbReference type="Gene3D" id="2.30.30.20">
    <property type="entry name" value="Aspartate carbamoyltransferase regulatory subunit, C-terminal domain"/>
    <property type="match status" value="1"/>
</dbReference>
<evidence type="ECO:0000313" key="11">
    <source>
        <dbReference type="Proteomes" id="UP000619545"/>
    </source>
</evidence>
<evidence type="ECO:0000256" key="7">
    <source>
        <dbReference type="HAMAP-Rule" id="MF_00002"/>
    </source>
</evidence>
<evidence type="ECO:0000256" key="4">
    <source>
        <dbReference type="ARBA" id="ARBA00022723"/>
    </source>
</evidence>
<evidence type="ECO:0000256" key="2">
    <source>
        <dbReference type="ARBA" id="ARBA00010498"/>
    </source>
</evidence>
<dbReference type="GO" id="GO:0046872">
    <property type="term" value="F:metal ion binding"/>
    <property type="evidence" value="ECO:0007669"/>
    <property type="project" value="UniProtKB-KW"/>
</dbReference>
<gene>
    <name evidence="7" type="primary">pyrI</name>
    <name evidence="10" type="ORF">HA336_06955</name>
</gene>
<dbReference type="Pfam" id="PF01948">
    <property type="entry name" value="PyrI"/>
    <property type="match status" value="1"/>
</dbReference>
<comment type="function">
    <text evidence="1 7">Involved in allosteric regulation of aspartate carbamoyltransferase.</text>
</comment>
<dbReference type="GO" id="GO:0006221">
    <property type="term" value="P:pyrimidine nucleotide biosynthetic process"/>
    <property type="evidence" value="ECO:0007669"/>
    <property type="project" value="UniProtKB-UniRule"/>
</dbReference>
<reference evidence="10" key="1">
    <citation type="journal article" date="2020" name="bioRxiv">
        <title>A rank-normalized archaeal taxonomy based on genome phylogeny resolves widespread incomplete and uneven classifications.</title>
        <authorList>
            <person name="Rinke C."/>
            <person name="Chuvochina M."/>
            <person name="Mussig A.J."/>
            <person name="Chaumeil P.-A."/>
            <person name="Waite D.W."/>
            <person name="Whitman W.B."/>
            <person name="Parks D.H."/>
            <person name="Hugenholtz P."/>
        </authorList>
    </citation>
    <scope>NUCLEOTIDE SEQUENCE</scope>
    <source>
        <strain evidence="10">UBA8853</strain>
    </source>
</reference>
<keyword evidence="4 7" id="KW-0479">Metal-binding</keyword>
<dbReference type="SUPFAM" id="SSF57825">
    <property type="entry name" value="Aspartate carbamoyltransferase, Regulatory-chain, C-terminal domain"/>
    <property type="match status" value="1"/>
</dbReference>
<organism evidence="10 11">
    <name type="scientific">Methanopyrus kandleri</name>
    <dbReference type="NCBI Taxonomy" id="2320"/>
    <lineage>
        <taxon>Archaea</taxon>
        <taxon>Methanobacteriati</taxon>
        <taxon>Methanobacteriota</taxon>
        <taxon>Methanomada group</taxon>
        <taxon>Methanopyri</taxon>
        <taxon>Methanopyrales</taxon>
        <taxon>Methanopyraceae</taxon>
        <taxon>Methanopyrus</taxon>
    </lineage>
</organism>
<dbReference type="Proteomes" id="UP000619545">
    <property type="component" value="Unassembled WGS sequence"/>
</dbReference>
<dbReference type="InterPro" id="IPR036793">
    <property type="entry name" value="Asp_carbatrfase_reg_N_sf"/>
</dbReference>
<accession>A0A832T2J4</accession>
<dbReference type="GO" id="GO:0006207">
    <property type="term" value="P:'de novo' pyrimidine nucleobase biosynthetic process"/>
    <property type="evidence" value="ECO:0007669"/>
    <property type="project" value="InterPro"/>
</dbReference>
<comment type="subunit">
    <text evidence="7">Contains catalytic and regulatory chains.</text>
</comment>
<comment type="cofactor">
    <cofactor evidence="7">
        <name>Zn(2+)</name>
        <dbReference type="ChEBI" id="CHEBI:29105"/>
    </cofactor>
    <text evidence="7">Binds 1 zinc ion per subunit.</text>
</comment>
<evidence type="ECO:0000313" key="10">
    <source>
        <dbReference type="EMBL" id="HII70950.1"/>
    </source>
</evidence>
<keyword evidence="6 7" id="KW-0665">Pyrimidine biosynthesis</keyword>
<evidence type="ECO:0000256" key="5">
    <source>
        <dbReference type="ARBA" id="ARBA00022833"/>
    </source>
</evidence>
<feature type="domain" description="Aspartate carbamoyltransferase regulatory subunit C-terminal" evidence="9">
    <location>
        <begin position="99"/>
        <end position="148"/>
    </location>
</feature>
<name>A0A832T2J4_9EURY</name>
<sequence length="155" mass="17673">MVALKVKRIEMGTVLDHLPPGTAPQIMRILDIDPTETTLLVAINVESSKMGRKDILKIEGKILSEEEANKVALVAPNATVNIVRDYSVAEKFQVKPPERVEGFLRCPNPNCITNDEREPVDTVFVRESKKPLEYRCRYCERTVREDQIRELIRPS</sequence>
<evidence type="ECO:0000256" key="1">
    <source>
        <dbReference type="ARBA" id="ARBA00002565"/>
    </source>
</evidence>
<feature type="domain" description="Aspartate carbamoyltransferase regulatory subunit N-terminal" evidence="8">
    <location>
        <begin position="4"/>
        <end position="95"/>
    </location>
</feature>
<dbReference type="GO" id="GO:0016740">
    <property type="term" value="F:transferase activity"/>
    <property type="evidence" value="ECO:0007669"/>
    <property type="project" value="UniProtKB-KW"/>
</dbReference>
<evidence type="ECO:0000259" key="9">
    <source>
        <dbReference type="Pfam" id="PF02748"/>
    </source>
</evidence>
<keyword evidence="5 7" id="KW-0862">Zinc</keyword>
<dbReference type="GeneID" id="1478076"/>